<dbReference type="InterPro" id="IPR012677">
    <property type="entry name" value="Nucleotide-bd_a/b_plait_sf"/>
</dbReference>
<keyword evidence="1" id="KW-0694">RNA-binding</keyword>
<reference evidence="4 5" key="1">
    <citation type="journal article" date="2020" name="Nat. Food">
        <title>A phased Vanilla planifolia genome enables genetic improvement of flavour and production.</title>
        <authorList>
            <person name="Hasing T."/>
            <person name="Tang H."/>
            <person name="Brym M."/>
            <person name="Khazi F."/>
            <person name="Huang T."/>
            <person name="Chambers A.H."/>
        </authorList>
    </citation>
    <scope>NUCLEOTIDE SEQUENCE [LARGE SCALE GENOMIC DNA]</scope>
    <source>
        <tissue evidence="4">Leaf</tissue>
    </source>
</reference>
<feature type="compositionally biased region" description="Polar residues" evidence="2">
    <location>
        <begin position="324"/>
        <end position="338"/>
    </location>
</feature>
<proteinExistence type="predicted"/>
<dbReference type="Proteomes" id="UP000636800">
    <property type="component" value="Unassembled WGS sequence"/>
</dbReference>
<evidence type="ECO:0000313" key="5">
    <source>
        <dbReference type="Proteomes" id="UP000636800"/>
    </source>
</evidence>
<dbReference type="SUPFAM" id="SSF54928">
    <property type="entry name" value="RNA-binding domain, RBD"/>
    <property type="match status" value="2"/>
</dbReference>
<dbReference type="InterPro" id="IPR000504">
    <property type="entry name" value="RRM_dom"/>
</dbReference>
<dbReference type="EMBL" id="JADCNL010000004">
    <property type="protein sequence ID" value="KAG0484464.1"/>
    <property type="molecule type" value="Genomic_DNA"/>
</dbReference>
<organism evidence="4 5">
    <name type="scientific">Vanilla planifolia</name>
    <name type="common">Vanilla</name>
    <dbReference type="NCBI Taxonomy" id="51239"/>
    <lineage>
        <taxon>Eukaryota</taxon>
        <taxon>Viridiplantae</taxon>
        <taxon>Streptophyta</taxon>
        <taxon>Embryophyta</taxon>
        <taxon>Tracheophyta</taxon>
        <taxon>Spermatophyta</taxon>
        <taxon>Magnoliopsida</taxon>
        <taxon>Liliopsida</taxon>
        <taxon>Asparagales</taxon>
        <taxon>Orchidaceae</taxon>
        <taxon>Vanilloideae</taxon>
        <taxon>Vanilleae</taxon>
        <taxon>Vanilla</taxon>
    </lineage>
</organism>
<feature type="region of interest" description="Disordered" evidence="2">
    <location>
        <begin position="317"/>
        <end position="338"/>
    </location>
</feature>
<dbReference type="FunFam" id="3.30.70.330:FF:000051">
    <property type="entry name" value="Heterogeneous nuclear ribonucleoprotein 1"/>
    <property type="match status" value="1"/>
</dbReference>
<dbReference type="AlphaFoldDB" id="A0A835V225"/>
<feature type="region of interest" description="Disordered" evidence="2">
    <location>
        <begin position="191"/>
        <end position="216"/>
    </location>
</feature>
<gene>
    <name evidence="4" type="ORF">HPP92_008543</name>
</gene>
<evidence type="ECO:0000259" key="3">
    <source>
        <dbReference type="PROSITE" id="PS50102"/>
    </source>
</evidence>
<feature type="compositionally biased region" description="Polar residues" evidence="2">
    <location>
        <begin position="191"/>
        <end position="200"/>
    </location>
</feature>
<dbReference type="PANTHER" id="PTHR48035">
    <property type="entry name" value="HETEROGENEOUS NUCLEAR RIBONUCLEOPROTEIN 1"/>
    <property type="match status" value="1"/>
</dbReference>
<dbReference type="SMART" id="SM00360">
    <property type="entry name" value="RRM"/>
    <property type="match status" value="2"/>
</dbReference>
<protein>
    <recommendedName>
        <fullName evidence="3">RRM domain-containing protein</fullName>
    </recommendedName>
</protein>
<keyword evidence="5" id="KW-1185">Reference proteome</keyword>
<dbReference type="InterPro" id="IPR053260">
    <property type="entry name" value="hnRNP"/>
</dbReference>
<feature type="domain" description="RRM" evidence="3">
    <location>
        <begin position="6"/>
        <end position="82"/>
    </location>
</feature>
<feature type="domain" description="RRM" evidence="3">
    <location>
        <begin position="110"/>
        <end position="187"/>
    </location>
</feature>
<evidence type="ECO:0000256" key="1">
    <source>
        <dbReference type="PROSITE-ProRule" id="PRU00176"/>
    </source>
</evidence>
<dbReference type="CDD" id="cd12325">
    <property type="entry name" value="RRM1_hnRNPA_hnRNPD_like"/>
    <property type="match status" value="1"/>
</dbReference>
<feature type="compositionally biased region" description="Low complexity" evidence="2">
    <location>
        <begin position="207"/>
        <end position="216"/>
    </location>
</feature>
<dbReference type="InterPro" id="IPR035979">
    <property type="entry name" value="RBD_domain_sf"/>
</dbReference>
<dbReference type="PANTHER" id="PTHR48035:SF2">
    <property type="entry name" value="RNA-BINDING REGION RNP-1 DOMAIN-CONTAINING PROTEIN"/>
    <property type="match status" value="1"/>
</dbReference>
<evidence type="ECO:0000256" key="2">
    <source>
        <dbReference type="SAM" id="MobiDB-lite"/>
    </source>
</evidence>
<dbReference type="PROSITE" id="PS50102">
    <property type="entry name" value="RRM"/>
    <property type="match status" value="2"/>
</dbReference>
<sequence>MDSDQGKLFIGGISWETTEDKLKDYFGKYGDVLHTIVSRDKITGRPRGFGFVVFADPSIIDCVLQDSHNIDGRTVDAKKAMSREEQFTAARSGNNLIKNAGINGCSTRTKKIFVGGLPPTLSDLEFRHYFEAYGVVTDVVVMYDQHTQRPRGFGFISFDSEDSVELVLENQFHEVGGKKVEVKRALPKDANSSLSTNRTTLGGGYQSYGSSSDSSNSYDNRIDVNRYMQAPPNGPGYHPYGSSAYGAPSYGYGTASNGVDYGGYGDYGNPMGPATAYVSGPPVASRGTWNNQVPAGYGSASYEANAGYGGAGPWNAPGSGGPVSGQTGQPPNTVASYGNQRYGYGGSEGPYGSQVGYGTVGGRGGLAGNPIGSAGDQGGGPVFPSGSYSDGSGNTGYSTAWRSDPAQGGGYGVGQVNNPLGGTIGYAGGYGGSQSRQAQP</sequence>
<evidence type="ECO:0000313" key="4">
    <source>
        <dbReference type="EMBL" id="KAG0484464.1"/>
    </source>
</evidence>
<name>A0A835V225_VANPL</name>
<dbReference type="OrthoDB" id="28397at2759"/>
<dbReference type="Gene3D" id="3.30.70.330">
    <property type="match status" value="2"/>
</dbReference>
<dbReference type="GO" id="GO:0003723">
    <property type="term" value="F:RNA binding"/>
    <property type="evidence" value="ECO:0007669"/>
    <property type="project" value="UniProtKB-UniRule"/>
</dbReference>
<accession>A0A835V225</accession>
<dbReference type="CDD" id="cd12330">
    <property type="entry name" value="RRM2_Hrp1p"/>
    <property type="match status" value="1"/>
</dbReference>
<comment type="caution">
    <text evidence="4">The sequence shown here is derived from an EMBL/GenBank/DDBJ whole genome shotgun (WGS) entry which is preliminary data.</text>
</comment>
<dbReference type="Pfam" id="PF00076">
    <property type="entry name" value="RRM_1"/>
    <property type="match status" value="2"/>
</dbReference>